<comment type="subcellular location">
    <subcellularLocation>
        <location evidence="1">Membrane</location>
        <topology evidence="1">Multi-pass membrane protein</topology>
    </subcellularLocation>
</comment>
<comment type="caution">
    <text evidence="4">The sequence shown here is derived from an EMBL/GenBank/DDBJ whole genome shotgun (WGS) entry which is preliminary data.</text>
</comment>
<evidence type="ECO:0000256" key="2">
    <source>
        <dbReference type="SAM" id="Phobius"/>
    </source>
</evidence>
<dbReference type="Pfam" id="PF07690">
    <property type="entry name" value="MFS_1"/>
    <property type="match status" value="1"/>
</dbReference>
<evidence type="ECO:0000313" key="4">
    <source>
        <dbReference type="EMBL" id="GFR91680.1"/>
    </source>
</evidence>
<dbReference type="SUPFAM" id="SSF103473">
    <property type="entry name" value="MFS general substrate transporter"/>
    <property type="match status" value="1"/>
</dbReference>
<feature type="transmembrane region" description="Helical" evidence="2">
    <location>
        <begin position="193"/>
        <end position="212"/>
    </location>
</feature>
<dbReference type="InterPro" id="IPR020846">
    <property type="entry name" value="MFS_dom"/>
</dbReference>
<feature type="transmembrane region" description="Helical" evidence="2">
    <location>
        <begin position="93"/>
        <end position="115"/>
    </location>
</feature>
<dbReference type="InterPro" id="IPR036259">
    <property type="entry name" value="MFS_trans_sf"/>
</dbReference>
<name>A0AAV4H4F1_9GAST</name>
<feature type="transmembrane region" description="Helical" evidence="2">
    <location>
        <begin position="121"/>
        <end position="146"/>
    </location>
</feature>
<dbReference type="AlphaFoldDB" id="A0AAV4H4F1"/>
<keyword evidence="2" id="KW-1133">Transmembrane helix</keyword>
<organism evidence="4 5">
    <name type="scientific">Elysia marginata</name>
    <dbReference type="NCBI Taxonomy" id="1093978"/>
    <lineage>
        <taxon>Eukaryota</taxon>
        <taxon>Metazoa</taxon>
        <taxon>Spiralia</taxon>
        <taxon>Lophotrochozoa</taxon>
        <taxon>Mollusca</taxon>
        <taxon>Gastropoda</taxon>
        <taxon>Heterobranchia</taxon>
        <taxon>Euthyneura</taxon>
        <taxon>Panpulmonata</taxon>
        <taxon>Sacoglossa</taxon>
        <taxon>Placobranchoidea</taxon>
        <taxon>Plakobranchidae</taxon>
        <taxon>Elysia</taxon>
    </lineage>
</organism>
<reference evidence="4 5" key="1">
    <citation type="journal article" date="2021" name="Elife">
        <title>Chloroplast acquisition without the gene transfer in kleptoplastic sea slugs, Plakobranchus ocellatus.</title>
        <authorList>
            <person name="Maeda T."/>
            <person name="Takahashi S."/>
            <person name="Yoshida T."/>
            <person name="Shimamura S."/>
            <person name="Takaki Y."/>
            <person name="Nagai Y."/>
            <person name="Toyoda A."/>
            <person name="Suzuki Y."/>
            <person name="Arimoto A."/>
            <person name="Ishii H."/>
            <person name="Satoh N."/>
            <person name="Nishiyama T."/>
            <person name="Hasebe M."/>
            <person name="Maruyama T."/>
            <person name="Minagawa J."/>
            <person name="Obokata J."/>
            <person name="Shigenobu S."/>
        </authorList>
    </citation>
    <scope>NUCLEOTIDE SEQUENCE [LARGE SCALE GENOMIC DNA]</scope>
</reference>
<dbReference type="PROSITE" id="PS50850">
    <property type="entry name" value="MFS"/>
    <property type="match status" value="1"/>
</dbReference>
<dbReference type="Proteomes" id="UP000762676">
    <property type="component" value="Unassembled WGS sequence"/>
</dbReference>
<dbReference type="EMBL" id="BMAT01008738">
    <property type="protein sequence ID" value="GFR91680.1"/>
    <property type="molecule type" value="Genomic_DNA"/>
</dbReference>
<evidence type="ECO:0000256" key="1">
    <source>
        <dbReference type="ARBA" id="ARBA00004141"/>
    </source>
</evidence>
<protein>
    <submittedName>
        <fullName evidence="4">Monocarboxylate transporter 9</fullName>
    </submittedName>
</protein>
<keyword evidence="2" id="KW-0472">Membrane</keyword>
<feature type="transmembrane region" description="Helical" evidence="2">
    <location>
        <begin position="158"/>
        <end position="181"/>
    </location>
</feature>
<dbReference type="GO" id="GO:0008028">
    <property type="term" value="F:monocarboxylic acid transmembrane transporter activity"/>
    <property type="evidence" value="ECO:0007669"/>
    <property type="project" value="TreeGrafter"/>
</dbReference>
<accession>A0AAV4H4F1</accession>
<feature type="transmembrane region" description="Helical" evidence="2">
    <location>
        <begin position="35"/>
        <end position="61"/>
    </location>
</feature>
<feature type="transmembrane region" description="Helical" evidence="2">
    <location>
        <begin position="7"/>
        <end position="29"/>
    </location>
</feature>
<dbReference type="PANTHER" id="PTHR11360">
    <property type="entry name" value="MONOCARBOXYLATE TRANSPORTER"/>
    <property type="match status" value="1"/>
</dbReference>
<dbReference type="GO" id="GO:0016020">
    <property type="term" value="C:membrane"/>
    <property type="evidence" value="ECO:0007669"/>
    <property type="project" value="UniProtKB-SubCell"/>
</dbReference>
<proteinExistence type="predicted"/>
<dbReference type="PANTHER" id="PTHR11360:SF284">
    <property type="entry name" value="EG:103B4.3 PROTEIN-RELATED"/>
    <property type="match status" value="1"/>
</dbReference>
<sequence>MLECCPVVVDVIIVIIIVVVVIVVVIVVVVEVVVIVVVVAVVVVVVVVVIVVVVAVVVEVLSSSRSSSSSSISTSGITNTAGRLLSAVVVQIFRLNTALVTALALLLCGLVTQLYPITESYAPLAAMSAFFGLGMAAYVTLCSVMLCDVLGPSSLASAFGYVTMMRGVASLLGPPLAGAIIDSTQRFDPAFHIGGGMIMLGGVCHLLLYLIYFKFRIRSQLLTECLTQEQVAED</sequence>
<gene>
    <name evidence="4" type="ORF">ElyMa_004334300</name>
</gene>
<keyword evidence="2" id="KW-0812">Transmembrane</keyword>
<dbReference type="Gene3D" id="1.20.1250.20">
    <property type="entry name" value="MFS general substrate transporter like domains"/>
    <property type="match status" value="1"/>
</dbReference>
<evidence type="ECO:0000259" key="3">
    <source>
        <dbReference type="PROSITE" id="PS50850"/>
    </source>
</evidence>
<dbReference type="InterPro" id="IPR011701">
    <property type="entry name" value="MFS"/>
</dbReference>
<keyword evidence="5" id="KW-1185">Reference proteome</keyword>
<dbReference type="InterPro" id="IPR050327">
    <property type="entry name" value="Proton-linked_MCT"/>
</dbReference>
<evidence type="ECO:0000313" key="5">
    <source>
        <dbReference type="Proteomes" id="UP000762676"/>
    </source>
</evidence>
<feature type="domain" description="Major facilitator superfamily (MFS) profile" evidence="3">
    <location>
        <begin position="32"/>
        <end position="234"/>
    </location>
</feature>